<dbReference type="SUPFAM" id="SSF46785">
    <property type="entry name" value="Winged helix' DNA-binding domain"/>
    <property type="match status" value="1"/>
</dbReference>
<dbReference type="Gene3D" id="1.10.10.10">
    <property type="entry name" value="Winged helix-like DNA-binding domain superfamily/Winged helix DNA-binding domain"/>
    <property type="match status" value="1"/>
</dbReference>
<dbReference type="InterPro" id="IPR011008">
    <property type="entry name" value="Dimeric_a/b-barrel"/>
</dbReference>
<keyword evidence="1" id="KW-0805">Transcription regulation</keyword>
<dbReference type="InterPro" id="IPR036388">
    <property type="entry name" value="WH-like_DNA-bd_sf"/>
</dbReference>
<evidence type="ECO:0000313" key="6">
    <source>
        <dbReference type="Proteomes" id="UP000249842"/>
    </source>
</evidence>
<dbReference type="Pfam" id="PF13404">
    <property type="entry name" value="HTH_AsnC-type"/>
    <property type="match status" value="1"/>
</dbReference>
<keyword evidence="2" id="KW-0238">DNA-binding</keyword>
<dbReference type="InterPro" id="IPR000485">
    <property type="entry name" value="AsnC-type_HTH_dom"/>
</dbReference>
<dbReference type="Proteomes" id="UP000249842">
    <property type="component" value="Unassembled WGS sequence"/>
</dbReference>
<dbReference type="PANTHER" id="PTHR30154:SF34">
    <property type="entry name" value="TRANSCRIPTIONAL REGULATOR AZLB"/>
    <property type="match status" value="1"/>
</dbReference>
<dbReference type="InterPro" id="IPR036390">
    <property type="entry name" value="WH_DNA-bd_sf"/>
</dbReference>
<dbReference type="PRINTS" id="PR00033">
    <property type="entry name" value="HTHASNC"/>
</dbReference>
<protein>
    <submittedName>
        <fullName evidence="5">AsnC family transcriptional regulator</fullName>
    </submittedName>
</protein>
<evidence type="ECO:0000313" key="5">
    <source>
        <dbReference type="EMBL" id="RAK58879.1"/>
    </source>
</evidence>
<dbReference type="RefSeq" id="WP_111456172.1">
    <property type="nucleotide sequence ID" value="NZ_QFYP01000001.1"/>
</dbReference>
<dbReference type="Pfam" id="PF01037">
    <property type="entry name" value="AsnC_trans_reg"/>
    <property type="match status" value="1"/>
</dbReference>
<dbReference type="PROSITE" id="PS50956">
    <property type="entry name" value="HTH_ASNC_2"/>
    <property type="match status" value="1"/>
</dbReference>
<sequence>MRLDRTDWILLRALQRDGRATNVELSQQANLSESSCLRRVRRLEAGGAIERYAAIVSQQAVGLPLNIFVTITLESQSEAALKAFEREIAATPEVMECYLMTGSADYLVRIVARDVDDLERIHSTRLTRLAGVARVTSSIAMRQVVRRTDLPTGP</sequence>
<reference evidence="6" key="1">
    <citation type="submission" date="2018-05" db="EMBL/GenBank/DDBJ databases">
        <authorList>
            <person name="Li X."/>
        </authorList>
    </citation>
    <scope>NUCLEOTIDE SEQUENCE [LARGE SCALE GENOMIC DNA]</scope>
    <source>
        <strain evidence="6">HKS-05</strain>
    </source>
</reference>
<organism evidence="5 6">
    <name type="scientific">Phenylobacterium hankyongense</name>
    <dbReference type="NCBI Taxonomy" id="1813876"/>
    <lineage>
        <taxon>Bacteria</taxon>
        <taxon>Pseudomonadati</taxon>
        <taxon>Pseudomonadota</taxon>
        <taxon>Alphaproteobacteria</taxon>
        <taxon>Caulobacterales</taxon>
        <taxon>Caulobacteraceae</taxon>
        <taxon>Phenylobacterium</taxon>
    </lineage>
</organism>
<proteinExistence type="predicted"/>
<keyword evidence="6" id="KW-1185">Reference proteome</keyword>
<dbReference type="EMBL" id="QFYP01000001">
    <property type="protein sequence ID" value="RAK58879.1"/>
    <property type="molecule type" value="Genomic_DNA"/>
</dbReference>
<evidence type="ECO:0000256" key="1">
    <source>
        <dbReference type="ARBA" id="ARBA00023015"/>
    </source>
</evidence>
<evidence type="ECO:0000259" key="4">
    <source>
        <dbReference type="PROSITE" id="PS50956"/>
    </source>
</evidence>
<accession>A0A328AW82</accession>
<dbReference type="GO" id="GO:0043565">
    <property type="term" value="F:sequence-specific DNA binding"/>
    <property type="evidence" value="ECO:0007669"/>
    <property type="project" value="InterPro"/>
</dbReference>
<dbReference type="AlphaFoldDB" id="A0A328AW82"/>
<dbReference type="SUPFAM" id="SSF54909">
    <property type="entry name" value="Dimeric alpha+beta barrel"/>
    <property type="match status" value="1"/>
</dbReference>
<evidence type="ECO:0000256" key="3">
    <source>
        <dbReference type="ARBA" id="ARBA00023163"/>
    </source>
</evidence>
<dbReference type="OrthoDB" id="9813313at2"/>
<dbReference type="SMART" id="SM00344">
    <property type="entry name" value="HTH_ASNC"/>
    <property type="match status" value="1"/>
</dbReference>
<dbReference type="InterPro" id="IPR019888">
    <property type="entry name" value="Tscrpt_reg_AsnC-like"/>
</dbReference>
<evidence type="ECO:0000256" key="2">
    <source>
        <dbReference type="ARBA" id="ARBA00023125"/>
    </source>
</evidence>
<dbReference type="Gene3D" id="3.30.70.920">
    <property type="match status" value="1"/>
</dbReference>
<name>A0A328AW82_9CAUL</name>
<gene>
    <name evidence="5" type="ORF">DJ021_03210</name>
</gene>
<feature type="domain" description="HTH asnC-type" evidence="4">
    <location>
        <begin position="3"/>
        <end position="64"/>
    </location>
</feature>
<dbReference type="GO" id="GO:0043200">
    <property type="term" value="P:response to amino acid"/>
    <property type="evidence" value="ECO:0007669"/>
    <property type="project" value="TreeGrafter"/>
</dbReference>
<dbReference type="PANTHER" id="PTHR30154">
    <property type="entry name" value="LEUCINE-RESPONSIVE REGULATORY PROTEIN"/>
    <property type="match status" value="1"/>
</dbReference>
<comment type="caution">
    <text evidence="5">The sequence shown here is derived from an EMBL/GenBank/DDBJ whole genome shotgun (WGS) entry which is preliminary data.</text>
</comment>
<dbReference type="GO" id="GO:0005829">
    <property type="term" value="C:cytosol"/>
    <property type="evidence" value="ECO:0007669"/>
    <property type="project" value="TreeGrafter"/>
</dbReference>
<keyword evidence="3" id="KW-0804">Transcription</keyword>
<dbReference type="InterPro" id="IPR019887">
    <property type="entry name" value="Tscrpt_reg_AsnC/Lrp_C"/>
</dbReference>